<keyword evidence="3" id="KW-1185">Reference proteome</keyword>
<feature type="compositionally biased region" description="Basic and acidic residues" evidence="1">
    <location>
        <begin position="148"/>
        <end position="166"/>
    </location>
</feature>
<dbReference type="EMBL" id="KN837126">
    <property type="protein sequence ID" value="KIJ42951.1"/>
    <property type="molecule type" value="Genomic_DNA"/>
</dbReference>
<gene>
    <name evidence="2" type="ORF">M422DRAFT_253742</name>
</gene>
<proteinExistence type="predicted"/>
<dbReference type="AlphaFoldDB" id="A0A0C9VX54"/>
<evidence type="ECO:0000256" key="1">
    <source>
        <dbReference type="SAM" id="MobiDB-lite"/>
    </source>
</evidence>
<protein>
    <submittedName>
        <fullName evidence="2">Uncharacterized protein</fullName>
    </submittedName>
</protein>
<reference evidence="2 3" key="1">
    <citation type="submission" date="2014-06" db="EMBL/GenBank/DDBJ databases">
        <title>Evolutionary Origins and Diversification of the Mycorrhizal Mutualists.</title>
        <authorList>
            <consortium name="DOE Joint Genome Institute"/>
            <consortium name="Mycorrhizal Genomics Consortium"/>
            <person name="Kohler A."/>
            <person name="Kuo A."/>
            <person name="Nagy L.G."/>
            <person name="Floudas D."/>
            <person name="Copeland A."/>
            <person name="Barry K.W."/>
            <person name="Cichocki N."/>
            <person name="Veneault-Fourrey C."/>
            <person name="LaButti K."/>
            <person name="Lindquist E.A."/>
            <person name="Lipzen A."/>
            <person name="Lundell T."/>
            <person name="Morin E."/>
            <person name="Murat C."/>
            <person name="Riley R."/>
            <person name="Ohm R."/>
            <person name="Sun H."/>
            <person name="Tunlid A."/>
            <person name="Henrissat B."/>
            <person name="Grigoriev I.V."/>
            <person name="Hibbett D.S."/>
            <person name="Martin F."/>
        </authorList>
    </citation>
    <scope>NUCLEOTIDE SEQUENCE [LARGE SCALE GENOMIC DNA]</scope>
    <source>
        <strain evidence="2 3">SS14</strain>
    </source>
</reference>
<sequence length="174" mass="18161">MVAKVALEDVRCAVEMLQDPLTALPGSSGAGRGLGGGEVVKVLELMLWKAESARRGGVPTHAGVKRKLDELEGTGSGIGWKGRFSLPFVGSGVCVGEGTTADVGWREDGRERKVSITGLGSGDGEKSAFGAEGSRRTGSVAASGGAAERNKKGREREKERERDIRRRLGLGGRA</sequence>
<name>A0A0C9VX54_SPHS4</name>
<evidence type="ECO:0000313" key="3">
    <source>
        <dbReference type="Proteomes" id="UP000054279"/>
    </source>
</evidence>
<organism evidence="2 3">
    <name type="scientific">Sphaerobolus stellatus (strain SS14)</name>
    <dbReference type="NCBI Taxonomy" id="990650"/>
    <lineage>
        <taxon>Eukaryota</taxon>
        <taxon>Fungi</taxon>
        <taxon>Dikarya</taxon>
        <taxon>Basidiomycota</taxon>
        <taxon>Agaricomycotina</taxon>
        <taxon>Agaricomycetes</taxon>
        <taxon>Phallomycetidae</taxon>
        <taxon>Geastrales</taxon>
        <taxon>Sphaerobolaceae</taxon>
        <taxon>Sphaerobolus</taxon>
    </lineage>
</organism>
<evidence type="ECO:0000313" key="2">
    <source>
        <dbReference type="EMBL" id="KIJ42951.1"/>
    </source>
</evidence>
<feature type="region of interest" description="Disordered" evidence="1">
    <location>
        <begin position="115"/>
        <end position="174"/>
    </location>
</feature>
<dbReference type="Proteomes" id="UP000054279">
    <property type="component" value="Unassembled WGS sequence"/>
</dbReference>
<accession>A0A0C9VX54</accession>
<dbReference type="HOGENOM" id="CLU_1541087_0_0_1"/>